<protein>
    <submittedName>
        <fullName evidence="2">Uncharacterized protein</fullName>
    </submittedName>
</protein>
<keyword evidence="3" id="KW-1185">Reference proteome</keyword>
<feature type="region of interest" description="Disordered" evidence="1">
    <location>
        <begin position="35"/>
        <end position="88"/>
    </location>
</feature>
<name>A0ABP8K7Q8_9MICO</name>
<evidence type="ECO:0000313" key="3">
    <source>
        <dbReference type="Proteomes" id="UP001500945"/>
    </source>
</evidence>
<evidence type="ECO:0000256" key="1">
    <source>
        <dbReference type="SAM" id="MobiDB-lite"/>
    </source>
</evidence>
<gene>
    <name evidence="2" type="ORF">GCM10023168_11510</name>
</gene>
<proteinExistence type="predicted"/>
<dbReference type="Proteomes" id="UP001500945">
    <property type="component" value="Unassembled WGS sequence"/>
</dbReference>
<accession>A0ABP8K7Q8</accession>
<comment type="caution">
    <text evidence="2">The sequence shown here is derived from an EMBL/GenBank/DDBJ whole genome shotgun (WGS) entry which is preliminary data.</text>
</comment>
<sequence length="88" mass="9463">MAGMFSVGSRAVGAVFDDLVAFFRPTYSHVREEKQRLELTREDAGDTAPPLRRGADGVAVRLAVPPGYEPPNGPRRGDPPSDSRGLVV</sequence>
<dbReference type="InterPro" id="IPR045684">
    <property type="entry name" value="DUF6191"/>
</dbReference>
<dbReference type="Pfam" id="PF19690">
    <property type="entry name" value="DUF6191"/>
    <property type="match status" value="1"/>
</dbReference>
<evidence type="ECO:0000313" key="2">
    <source>
        <dbReference type="EMBL" id="GAA4401676.1"/>
    </source>
</evidence>
<organism evidence="2 3">
    <name type="scientific">Fodinibacter luteus</name>
    <dbReference type="NCBI Taxonomy" id="552064"/>
    <lineage>
        <taxon>Bacteria</taxon>
        <taxon>Bacillati</taxon>
        <taxon>Actinomycetota</taxon>
        <taxon>Actinomycetes</taxon>
        <taxon>Micrococcales</taxon>
        <taxon>Intrasporangiaceae</taxon>
        <taxon>Fodinibacter (ex Wang et al. 2009)</taxon>
    </lineage>
</organism>
<reference evidence="3" key="1">
    <citation type="journal article" date="2019" name="Int. J. Syst. Evol. Microbiol.">
        <title>The Global Catalogue of Microorganisms (GCM) 10K type strain sequencing project: providing services to taxonomists for standard genome sequencing and annotation.</title>
        <authorList>
            <consortium name="The Broad Institute Genomics Platform"/>
            <consortium name="The Broad Institute Genome Sequencing Center for Infectious Disease"/>
            <person name="Wu L."/>
            <person name="Ma J."/>
        </authorList>
    </citation>
    <scope>NUCLEOTIDE SEQUENCE [LARGE SCALE GENOMIC DNA]</scope>
    <source>
        <strain evidence="3">JCM 17809</strain>
    </source>
</reference>
<feature type="compositionally biased region" description="Basic and acidic residues" evidence="1">
    <location>
        <begin position="35"/>
        <end position="44"/>
    </location>
</feature>
<dbReference type="EMBL" id="BAABGM010000007">
    <property type="protein sequence ID" value="GAA4401676.1"/>
    <property type="molecule type" value="Genomic_DNA"/>
</dbReference>